<keyword evidence="2" id="KW-1185">Reference proteome</keyword>
<evidence type="ECO:0000313" key="1">
    <source>
        <dbReference type="EMBL" id="EDM80067.1"/>
    </source>
</evidence>
<dbReference type="EMBL" id="ABCS01000014">
    <property type="protein sequence ID" value="EDM80067.1"/>
    <property type="molecule type" value="Genomic_DNA"/>
</dbReference>
<dbReference type="OrthoDB" id="5318987at2"/>
<comment type="caution">
    <text evidence="1">The sequence shown here is derived from an EMBL/GenBank/DDBJ whole genome shotgun (WGS) entry which is preliminary data.</text>
</comment>
<sequence>MNKQSIYRTITLLSLPAALLAGCDTQEQSGQVYDRATLTQIELDAEALHVLDPARVTVAADVDSEAFSTDLVVGLRSTTEDAGCVLGAMKLDHAEDGEASFIGESEFIINASCAKLVEGGEVEAFVAFDPWNRLGDSQANDAAYEAAGGDLYRIVSSAAMDESACDSCETYLPIAASPGLDAQLRELNVSSTLAVLRVDEAAPTRDPESGLQLAGGARTPDFSVSESLRVTGLDKGQGLDDGRVSVRHSIRPLGSSDAGLPLLELSPEGLRESTPVSVSGPHTIDSAAGLYVEGAARDAIVGGAWSHLEDFELVTCVETEFDQAVYPGELAARDNDCGAVPVVVIREAAEGPEAEALAGAAAVRSAESWGDDWGWSNSTFGYSGVDFDAWLDINASESATQTYGGISVVNAGSWFEAGVNSTATVFDIGINIIDLYATFIAYDDGGGTAAMGASLFFTDFIDPFNITIAEGEAVSLQNMFDWAGLDIDPSLSLEYVLAGVDFDDGCGNVTAAMKAAGTIGINTDETTITVDSTPTGAKVTGVITPYLNLAAIAETSVSYGEYLSGGVTVTLNLLNIDVPFTATAEYRRGNNGTNQLIFTQLAQAVITVLSGDITYYIKYKIPWPLCWANCTKKHTGTLLDWNGYTAPALTLFSATQTVSWAAGPSSCGNDVCEWDEGSSCSEDCGPSWMYADRVDADENWIDVYFPYSFSNPVVIVGPASYNGSDPAVVRVRNVTSSGFQLRVEEYAYDDGDHAYEQVAYMVLEEGTHTAPDGTTWEVGTKTGVEVTEETKSFSNSFSSAPLLLASSQTYNGSDPMTVRVDNLGASSFGVWCEEEEAKVEAGEGHNAETIGYVAIDGTPASWPGDGYKVNYSKSNAVDENWDSFFSGAIELKVQEELSHDAEVDHADETLHVLRMSRDSGGGELIFAQDVTNSGTDSCTIRWR</sequence>
<protein>
    <recommendedName>
        <fullName evidence="3">Lipoprotein</fullName>
    </recommendedName>
</protein>
<gene>
    <name evidence="1" type="ORF">PPSIR1_20609</name>
</gene>
<proteinExistence type="predicted"/>
<evidence type="ECO:0000313" key="2">
    <source>
        <dbReference type="Proteomes" id="UP000005801"/>
    </source>
</evidence>
<dbReference type="AlphaFoldDB" id="A6G298"/>
<dbReference type="eggNOG" id="COG1404">
    <property type="taxonomic scope" value="Bacteria"/>
</dbReference>
<reference evidence="1 2" key="1">
    <citation type="submission" date="2007-06" db="EMBL/GenBank/DDBJ databases">
        <authorList>
            <person name="Shimkets L."/>
            <person name="Ferriera S."/>
            <person name="Johnson J."/>
            <person name="Kravitz S."/>
            <person name="Beeson K."/>
            <person name="Sutton G."/>
            <person name="Rogers Y.-H."/>
            <person name="Friedman R."/>
            <person name="Frazier M."/>
            <person name="Venter J.C."/>
        </authorList>
    </citation>
    <scope>NUCLEOTIDE SEQUENCE [LARGE SCALE GENOMIC DNA]</scope>
    <source>
        <strain evidence="1 2">SIR-1</strain>
    </source>
</reference>
<dbReference type="Proteomes" id="UP000005801">
    <property type="component" value="Unassembled WGS sequence"/>
</dbReference>
<dbReference type="RefSeq" id="WP_006970847.1">
    <property type="nucleotide sequence ID" value="NZ_ABCS01000014.1"/>
</dbReference>
<dbReference type="STRING" id="391625.PPSIR1_20609"/>
<evidence type="ECO:0008006" key="3">
    <source>
        <dbReference type="Google" id="ProtNLM"/>
    </source>
</evidence>
<name>A6G298_9BACT</name>
<organism evidence="1 2">
    <name type="scientific">Plesiocystis pacifica SIR-1</name>
    <dbReference type="NCBI Taxonomy" id="391625"/>
    <lineage>
        <taxon>Bacteria</taxon>
        <taxon>Pseudomonadati</taxon>
        <taxon>Myxococcota</taxon>
        <taxon>Polyangia</taxon>
        <taxon>Nannocystales</taxon>
        <taxon>Nannocystaceae</taxon>
        <taxon>Plesiocystis</taxon>
    </lineage>
</organism>
<dbReference type="PROSITE" id="PS51257">
    <property type="entry name" value="PROKAR_LIPOPROTEIN"/>
    <property type="match status" value="1"/>
</dbReference>
<accession>A6G298</accession>